<keyword evidence="2" id="KW-1003">Cell membrane</keyword>
<comment type="subcellular location">
    <subcellularLocation>
        <location evidence="1">Cell membrane</location>
        <topology evidence="1">Multi-pass membrane protein</topology>
    </subcellularLocation>
</comment>
<dbReference type="AlphaFoldDB" id="A0A6J4L971"/>
<gene>
    <name evidence="8" type="ORF">AVDCRST_MAG24-581</name>
</gene>
<protein>
    <submittedName>
        <fullName evidence="8">PROBABLE MEMBRANE PROTEIN</fullName>
    </submittedName>
</protein>
<organism evidence="8">
    <name type="scientific">uncultured Nocardioidaceae bacterium</name>
    <dbReference type="NCBI Taxonomy" id="253824"/>
    <lineage>
        <taxon>Bacteria</taxon>
        <taxon>Bacillati</taxon>
        <taxon>Actinomycetota</taxon>
        <taxon>Actinomycetes</taxon>
        <taxon>Propionibacteriales</taxon>
        <taxon>Nocardioidaceae</taxon>
        <taxon>environmental samples</taxon>
    </lineage>
</organism>
<keyword evidence="5 6" id="KW-0472">Membrane</keyword>
<feature type="transmembrane region" description="Helical" evidence="6">
    <location>
        <begin position="66"/>
        <end position="89"/>
    </location>
</feature>
<name>A0A6J4L971_9ACTN</name>
<accession>A0A6J4L971</accession>
<dbReference type="InterPro" id="IPR010432">
    <property type="entry name" value="RDD"/>
</dbReference>
<evidence type="ECO:0000256" key="3">
    <source>
        <dbReference type="ARBA" id="ARBA00022692"/>
    </source>
</evidence>
<evidence type="ECO:0000256" key="4">
    <source>
        <dbReference type="ARBA" id="ARBA00022989"/>
    </source>
</evidence>
<keyword evidence="3 6" id="KW-0812">Transmembrane</keyword>
<evidence type="ECO:0000256" key="2">
    <source>
        <dbReference type="ARBA" id="ARBA00022475"/>
    </source>
</evidence>
<dbReference type="PANTHER" id="PTHR36115">
    <property type="entry name" value="PROLINE-RICH ANTIGEN HOMOLOG-RELATED"/>
    <property type="match status" value="1"/>
</dbReference>
<proteinExistence type="predicted"/>
<dbReference type="EMBL" id="CADCUF010000079">
    <property type="protein sequence ID" value="CAA9326079.1"/>
    <property type="molecule type" value="Genomic_DNA"/>
</dbReference>
<dbReference type="Pfam" id="PF06271">
    <property type="entry name" value="RDD"/>
    <property type="match status" value="1"/>
</dbReference>
<dbReference type="PIRSF" id="PIRSF021697">
    <property type="entry name" value="UCP021697"/>
    <property type="match status" value="1"/>
</dbReference>
<evidence type="ECO:0000256" key="6">
    <source>
        <dbReference type="SAM" id="Phobius"/>
    </source>
</evidence>
<keyword evidence="4 6" id="KW-1133">Transmembrane helix</keyword>
<evidence type="ECO:0000256" key="5">
    <source>
        <dbReference type="ARBA" id="ARBA00023136"/>
    </source>
</evidence>
<feature type="domain" description="RDD" evidence="7">
    <location>
        <begin position="26"/>
        <end position="132"/>
    </location>
</feature>
<sequence length="141" mass="15146">MSAPPVQEQQHAGERLGLPAAGPGAVASWRRRVLALVIDWFASMLAAAFIGSALDLGEGWTDWLPLVVFWLESALGTAVAAGSFGQLAVRIAVRRVDGRPLDPLGALFRSLLICLVVPPVIYNRDNRGLHDLAVRSVVVNR</sequence>
<evidence type="ECO:0000259" key="7">
    <source>
        <dbReference type="Pfam" id="PF06271"/>
    </source>
</evidence>
<dbReference type="InterPro" id="IPR016795">
    <property type="entry name" value="UCP021697"/>
</dbReference>
<evidence type="ECO:0000313" key="8">
    <source>
        <dbReference type="EMBL" id="CAA9326079.1"/>
    </source>
</evidence>
<evidence type="ECO:0000256" key="1">
    <source>
        <dbReference type="ARBA" id="ARBA00004651"/>
    </source>
</evidence>
<feature type="transmembrane region" description="Helical" evidence="6">
    <location>
        <begin position="33"/>
        <end position="54"/>
    </location>
</feature>
<dbReference type="PANTHER" id="PTHR36115:SF6">
    <property type="entry name" value="PROLINE-RICH ANTIGEN HOMOLOG"/>
    <property type="match status" value="1"/>
</dbReference>
<reference evidence="8" key="1">
    <citation type="submission" date="2020-02" db="EMBL/GenBank/DDBJ databases">
        <authorList>
            <person name="Meier V. D."/>
        </authorList>
    </citation>
    <scope>NUCLEOTIDE SEQUENCE</scope>
    <source>
        <strain evidence="8">AVDCRST_MAG24</strain>
    </source>
</reference>
<dbReference type="InterPro" id="IPR051791">
    <property type="entry name" value="Pra-immunoreactive"/>
</dbReference>